<dbReference type="PANTHER" id="PTHR19353">
    <property type="entry name" value="FATTY ACID DESATURASE 2"/>
    <property type="match status" value="1"/>
</dbReference>
<dbReference type="GO" id="GO:0006629">
    <property type="term" value="P:lipid metabolic process"/>
    <property type="evidence" value="ECO:0007669"/>
    <property type="project" value="InterPro"/>
</dbReference>
<dbReference type="PANTHER" id="PTHR19353:SF73">
    <property type="entry name" value="FATTY ACID DESATURASE"/>
    <property type="match status" value="1"/>
</dbReference>
<keyword evidence="1" id="KW-1133">Transmembrane helix</keyword>
<reference evidence="3 4" key="1">
    <citation type="submission" date="2016-10" db="EMBL/GenBank/DDBJ databases">
        <authorList>
            <person name="de Groot N.N."/>
        </authorList>
    </citation>
    <scope>NUCLEOTIDE SEQUENCE [LARGE SCALE GENOMIC DNA]</scope>
    <source>
        <strain evidence="3 4">DSM 17925</strain>
    </source>
</reference>
<feature type="transmembrane region" description="Helical" evidence="1">
    <location>
        <begin position="143"/>
        <end position="162"/>
    </location>
</feature>
<organism evidence="3 4">
    <name type="scientific">Cognatiyoonia koreensis</name>
    <dbReference type="NCBI Taxonomy" id="364200"/>
    <lineage>
        <taxon>Bacteria</taxon>
        <taxon>Pseudomonadati</taxon>
        <taxon>Pseudomonadota</taxon>
        <taxon>Alphaproteobacteria</taxon>
        <taxon>Rhodobacterales</taxon>
        <taxon>Paracoccaceae</taxon>
        <taxon>Cognatiyoonia</taxon>
    </lineage>
</organism>
<keyword evidence="1" id="KW-0472">Membrane</keyword>
<dbReference type="OrthoDB" id="9769653at2"/>
<evidence type="ECO:0000259" key="2">
    <source>
        <dbReference type="Pfam" id="PF00487"/>
    </source>
</evidence>
<keyword evidence="4" id="KW-1185">Reference proteome</keyword>
<dbReference type="InterPro" id="IPR005804">
    <property type="entry name" value="FA_desaturase_dom"/>
</dbReference>
<keyword evidence="1" id="KW-0812">Transmembrane</keyword>
<evidence type="ECO:0000313" key="3">
    <source>
        <dbReference type="EMBL" id="SEW47666.1"/>
    </source>
</evidence>
<proteinExistence type="predicted"/>
<evidence type="ECO:0000256" key="1">
    <source>
        <dbReference type="SAM" id="Phobius"/>
    </source>
</evidence>
<dbReference type="EMBL" id="FOIZ01000004">
    <property type="protein sequence ID" value="SEW47666.1"/>
    <property type="molecule type" value="Genomic_DNA"/>
</dbReference>
<feature type="transmembrane region" description="Helical" evidence="1">
    <location>
        <begin position="197"/>
        <end position="217"/>
    </location>
</feature>
<dbReference type="GO" id="GO:0016020">
    <property type="term" value="C:membrane"/>
    <property type="evidence" value="ECO:0007669"/>
    <property type="project" value="TreeGrafter"/>
</dbReference>
<name>A0A1I0S0G0_9RHOB</name>
<feature type="domain" description="Fatty acid desaturase" evidence="2">
    <location>
        <begin position="49"/>
        <end position="290"/>
    </location>
</feature>
<dbReference type="GO" id="GO:0016717">
    <property type="term" value="F:oxidoreductase activity, acting on paired donors, with oxidation of a pair of donors resulting in the reduction of molecular oxygen to two molecules of water"/>
    <property type="evidence" value="ECO:0007669"/>
    <property type="project" value="TreeGrafter"/>
</dbReference>
<dbReference type="AlphaFoldDB" id="A0A1I0S0G0"/>
<protein>
    <submittedName>
        <fullName evidence="3">Omega-6 fatty acid desaturase (Delta-12 desaturase)</fullName>
    </submittedName>
</protein>
<dbReference type="STRING" id="364200.SAMN04488515_3648"/>
<feature type="transmembrane region" description="Helical" evidence="1">
    <location>
        <begin position="174"/>
        <end position="191"/>
    </location>
</feature>
<evidence type="ECO:0000313" key="4">
    <source>
        <dbReference type="Proteomes" id="UP000199167"/>
    </source>
</evidence>
<accession>A0A1I0S0G0</accession>
<gene>
    <name evidence="3" type="ORF">SAMN04488515_3648</name>
</gene>
<feature type="transmembrane region" description="Helical" evidence="1">
    <location>
        <begin position="20"/>
        <end position="38"/>
    </location>
</feature>
<dbReference type="Pfam" id="PF00487">
    <property type="entry name" value="FA_desaturase"/>
    <property type="match status" value="1"/>
</dbReference>
<dbReference type="Proteomes" id="UP000199167">
    <property type="component" value="Unassembled WGS sequence"/>
</dbReference>
<dbReference type="InterPro" id="IPR012171">
    <property type="entry name" value="Fatty_acid_desaturase"/>
</dbReference>
<sequence>MSIRAMTRDYASPDNRQAVFHLIVTFVCYFGAIIAGTLGWGNVLLTAVSVVAFMCGTMRMFGIQHDCGHGSYFTSRKANDIVGVLSGAITANPYYAMQYNHNQHHAYIGNLDRMENHEVLTWTVRQYQDASIWGKLFYRTYRSLPSIFFIGPVFVIMVRYRFPKNALKTGLVDVVVQNLMMAALWGGAYLLGGWPAFAFMALAMTVTICVGVFMVYVGHNHEETYWASGPDVDFEEASLRGSSVIDLGWFYDFMTFNFAYHDLHHLNSRIPAYKLKQCHIDLSDHLEPTRLTLIEVVKCIQWKLWDEEQGKMVRFSDLKQPGLLHPAE</sequence>